<feature type="region of interest" description="Disordered" evidence="2">
    <location>
        <begin position="389"/>
        <end position="413"/>
    </location>
</feature>
<gene>
    <name evidence="5" type="ORF">CYMTET_15730</name>
</gene>
<reference evidence="5 6" key="1">
    <citation type="journal article" date="2015" name="Genome Biol. Evol.">
        <title>Comparative Genomics of a Bacterivorous Green Alga Reveals Evolutionary Causalities and Consequences of Phago-Mixotrophic Mode of Nutrition.</title>
        <authorList>
            <person name="Burns J.A."/>
            <person name="Paasch A."/>
            <person name="Narechania A."/>
            <person name="Kim E."/>
        </authorList>
    </citation>
    <scope>NUCLEOTIDE SEQUENCE [LARGE SCALE GENOMIC DNA]</scope>
    <source>
        <strain evidence="5 6">PLY_AMNH</strain>
    </source>
</reference>
<evidence type="ECO:0000256" key="3">
    <source>
        <dbReference type="SAM" id="Phobius"/>
    </source>
</evidence>
<keyword evidence="3" id="KW-1133">Transmembrane helix</keyword>
<sequence>LSGLRSCADFPRGPRHHNIFLAIQSVHLLLKRCRVLTFRCGVEMFSKIVFREVRRLCSEMRVFSSSGSWTGTNAFTAASTWKTVCESHTSKGLLQSGCLQQMEPACLQSAVRVAGRKVDLAPRCAVQPGRGSQPRTPARCYTLLGRAYADHGSRSFHNLTTHTTERAALVSRQALVRASAGQLRLWSNSTGQDHYETLGVPRDATAAEIKKAYFGRAKECHPDLHPNDKDASARFQKIAEAYSVLSDDETRFQYDQMGHAEYQHEQQYPGASEPSVNPFEVFRSVFADLGVEEYFVKMQEDLGEALEGVKAGNNAEAWKFVQTYRVFLFSVFVPLVLVLRFPALVVAAAARIVPVVAVIVRFIMANPVLRTRIVAWLWEQYQRAHDEYQRKQAEGNSQSKAQGRGFWRRSKRK</sequence>
<dbReference type="PANTHER" id="PTHR44145">
    <property type="entry name" value="DNAJ HOMOLOG SUBFAMILY A MEMBER 3, MITOCHONDRIAL"/>
    <property type="match status" value="1"/>
</dbReference>
<keyword evidence="6" id="KW-1185">Reference proteome</keyword>
<feature type="domain" description="J" evidence="4">
    <location>
        <begin position="193"/>
        <end position="258"/>
    </location>
</feature>
<accession>A0AAE0L8V5</accession>
<dbReference type="Pfam" id="PF00226">
    <property type="entry name" value="DnaJ"/>
    <property type="match status" value="1"/>
</dbReference>
<evidence type="ECO:0000256" key="1">
    <source>
        <dbReference type="ARBA" id="ARBA00023186"/>
    </source>
</evidence>
<keyword evidence="3" id="KW-0472">Membrane</keyword>
<protein>
    <recommendedName>
        <fullName evidence="4">J domain-containing protein</fullName>
    </recommendedName>
</protein>
<comment type="caution">
    <text evidence="5">The sequence shown here is derived from an EMBL/GenBank/DDBJ whole genome shotgun (WGS) entry which is preliminary data.</text>
</comment>
<dbReference type="SMART" id="SM00271">
    <property type="entry name" value="DnaJ"/>
    <property type="match status" value="1"/>
</dbReference>
<dbReference type="SUPFAM" id="SSF46565">
    <property type="entry name" value="Chaperone J-domain"/>
    <property type="match status" value="1"/>
</dbReference>
<dbReference type="InterPro" id="IPR001623">
    <property type="entry name" value="DnaJ_domain"/>
</dbReference>
<dbReference type="PANTHER" id="PTHR44145:SF3">
    <property type="entry name" value="DNAJ HOMOLOG SUBFAMILY A MEMBER 3, MITOCHONDRIAL"/>
    <property type="match status" value="1"/>
</dbReference>
<dbReference type="Proteomes" id="UP001190700">
    <property type="component" value="Unassembled WGS sequence"/>
</dbReference>
<evidence type="ECO:0000256" key="2">
    <source>
        <dbReference type="SAM" id="MobiDB-lite"/>
    </source>
</evidence>
<proteinExistence type="predicted"/>
<keyword evidence="1" id="KW-0143">Chaperone</keyword>
<dbReference type="InterPro" id="IPR036869">
    <property type="entry name" value="J_dom_sf"/>
</dbReference>
<keyword evidence="3" id="KW-0812">Transmembrane</keyword>
<dbReference type="PROSITE" id="PS50076">
    <property type="entry name" value="DNAJ_2"/>
    <property type="match status" value="1"/>
</dbReference>
<dbReference type="CDD" id="cd06257">
    <property type="entry name" value="DnaJ"/>
    <property type="match status" value="1"/>
</dbReference>
<evidence type="ECO:0000313" key="5">
    <source>
        <dbReference type="EMBL" id="KAK3276182.1"/>
    </source>
</evidence>
<evidence type="ECO:0000259" key="4">
    <source>
        <dbReference type="PROSITE" id="PS50076"/>
    </source>
</evidence>
<organism evidence="5 6">
    <name type="scientific">Cymbomonas tetramitiformis</name>
    <dbReference type="NCBI Taxonomy" id="36881"/>
    <lineage>
        <taxon>Eukaryota</taxon>
        <taxon>Viridiplantae</taxon>
        <taxon>Chlorophyta</taxon>
        <taxon>Pyramimonadophyceae</taxon>
        <taxon>Pyramimonadales</taxon>
        <taxon>Pyramimonadaceae</taxon>
        <taxon>Cymbomonas</taxon>
    </lineage>
</organism>
<dbReference type="AlphaFoldDB" id="A0AAE0L8V5"/>
<feature type="non-terminal residue" evidence="5">
    <location>
        <position position="1"/>
    </location>
</feature>
<dbReference type="InterPro" id="IPR051938">
    <property type="entry name" value="Apopto_cytoskel_mod"/>
</dbReference>
<feature type="transmembrane region" description="Helical" evidence="3">
    <location>
        <begin position="352"/>
        <end position="369"/>
    </location>
</feature>
<dbReference type="PRINTS" id="PR00625">
    <property type="entry name" value="JDOMAIN"/>
</dbReference>
<dbReference type="Gene3D" id="1.10.287.110">
    <property type="entry name" value="DnaJ domain"/>
    <property type="match status" value="1"/>
</dbReference>
<name>A0AAE0L8V5_9CHLO</name>
<evidence type="ECO:0000313" key="6">
    <source>
        <dbReference type="Proteomes" id="UP001190700"/>
    </source>
</evidence>
<dbReference type="EMBL" id="LGRX02006719">
    <property type="protein sequence ID" value="KAK3276182.1"/>
    <property type="molecule type" value="Genomic_DNA"/>
</dbReference>